<name>A0ABV9WBG6_9ACTN</name>
<keyword evidence="2" id="KW-1003">Cell membrane</keyword>
<organism evidence="7 8">
    <name type="scientific">Dactylosporangium cerinum</name>
    <dbReference type="NCBI Taxonomy" id="1434730"/>
    <lineage>
        <taxon>Bacteria</taxon>
        <taxon>Bacillati</taxon>
        <taxon>Actinomycetota</taxon>
        <taxon>Actinomycetes</taxon>
        <taxon>Micromonosporales</taxon>
        <taxon>Micromonosporaceae</taxon>
        <taxon>Dactylosporangium</taxon>
    </lineage>
</organism>
<dbReference type="Pfam" id="PF02653">
    <property type="entry name" value="BPD_transp_2"/>
    <property type="match status" value="1"/>
</dbReference>
<keyword evidence="5 6" id="KW-0472">Membrane</keyword>
<feature type="transmembrane region" description="Helical" evidence="6">
    <location>
        <begin position="45"/>
        <end position="64"/>
    </location>
</feature>
<keyword evidence="8" id="KW-1185">Reference proteome</keyword>
<evidence type="ECO:0000256" key="4">
    <source>
        <dbReference type="ARBA" id="ARBA00022989"/>
    </source>
</evidence>
<dbReference type="EMBL" id="JBHSIU010000071">
    <property type="protein sequence ID" value="MFC5005384.1"/>
    <property type="molecule type" value="Genomic_DNA"/>
</dbReference>
<evidence type="ECO:0000313" key="8">
    <source>
        <dbReference type="Proteomes" id="UP001595912"/>
    </source>
</evidence>
<evidence type="ECO:0000256" key="2">
    <source>
        <dbReference type="ARBA" id="ARBA00022475"/>
    </source>
</evidence>
<dbReference type="InterPro" id="IPR043428">
    <property type="entry name" value="LivM-like"/>
</dbReference>
<dbReference type="PANTHER" id="PTHR30482:SF17">
    <property type="entry name" value="ABC TRANSPORTER ATP-BINDING PROTEIN"/>
    <property type="match status" value="1"/>
</dbReference>
<feature type="transmembrane region" description="Helical" evidence="6">
    <location>
        <begin position="294"/>
        <end position="310"/>
    </location>
</feature>
<protein>
    <submittedName>
        <fullName evidence="7">Branched-chain amino acid ABC transporter permease</fullName>
    </submittedName>
</protein>
<evidence type="ECO:0000256" key="5">
    <source>
        <dbReference type="ARBA" id="ARBA00023136"/>
    </source>
</evidence>
<dbReference type="PANTHER" id="PTHR30482">
    <property type="entry name" value="HIGH-AFFINITY BRANCHED-CHAIN AMINO ACID TRANSPORT SYSTEM PERMEASE"/>
    <property type="match status" value="1"/>
</dbReference>
<evidence type="ECO:0000313" key="7">
    <source>
        <dbReference type="EMBL" id="MFC5005384.1"/>
    </source>
</evidence>
<reference evidence="8" key="1">
    <citation type="journal article" date="2019" name="Int. J. Syst. Evol. Microbiol.">
        <title>The Global Catalogue of Microorganisms (GCM) 10K type strain sequencing project: providing services to taxonomists for standard genome sequencing and annotation.</title>
        <authorList>
            <consortium name="The Broad Institute Genomics Platform"/>
            <consortium name="The Broad Institute Genome Sequencing Center for Infectious Disease"/>
            <person name="Wu L."/>
            <person name="Ma J."/>
        </authorList>
    </citation>
    <scope>NUCLEOTIDE SEQUENCE [LARGE SCALE GENOMIC DNA]</scope>
    <source>
        <strain evidence="8">CGMCC 4.7152</strain>
    </source>
</reference>
<feature type="transmembrane region" description="Helical" evidence="6">
    <location>
        <begin position="95"/>
        <end position="114"/>
    </location>
</feature>
<dbReference type="InterPro" id="IPR001851">
    <property type="entry name" value="ABC_transp_permease"/>
</dbReference>
<accession>A0ABV9WBG6</accession>
<evidence type="ECO:0000256" key="3">
    <source>
        <dbReference type="ARBA" id="ARBA00022692"/>
    </source>
</evidence>
<comment type="subcellular location">
    <subcellularLocation>
        <location evidence="1">Cell membrane</location>
        <topology evidence="1">Multi-pass membrane protein</topology>
    </subcellularLocation>
</comment>
<sequence>MSRSWRAVLRRGSGLPAPVWGLAAIAALAAAGILADPYTLSSWTRILSLALLALSVAVLAGTAGLPSLGQVAPYAVGAYTTAILARHGITAGPAQLAAAATAAAVFCLPIGVAVTRTRGITFLMVTLAVGELTAVAAGQWTTVTGGTDGLAGIPATQPWWGTAPMLEDRAVYGYALTVAVAVTAALWWTLRTPAGLLLQGCRDHETRMRASGHPVTRYLVATYVGAGAIAGIGGALLVTGQRYVSPGDVGFEVAALVLLAVTIGGGRSLGGALAAVALVAVVRDWAAATVPGRGPLLLGVLFVAVVYVRPKGLAGPGRRRRQHPPVAAEVPSS</sequence>
<evidence type="ECO:0000256" key="1">
    <source>
        <dbReference type="ARBA" id="ARBA00004651"/>
    </source>
</evidence>
<proteinExistence type="predicted"/>
<keyword evidence="4 6" id="KW-1133">Transmembrane helix</keyword>
<feature type="transmembrane region" description="Helical" evidence="6">
    <location>
        <begin position="251"/>
        <end position="282"/>
    </location>
</feature>
<keyword evidence="3 6" id="KW-0812">Transmembrane</keyword>
<gene>
    <name evidence="7" type="ORF">ACFPIJ_47080</name>
</gene>
<dbReference type="CDD" id="cd06581">
    <property type="entry name" value="TM_PBP1_LivM_like"/>
    <property type="match status" value="1"/>
</dbReference>
<dbReference type="Proteomes" id="UP001595912">
    <property type="component" value="Unassembled WGS sequence"/>
</dbReference>
<comment type="caution">
    <text evidence="7">The sequence shown here is derived from an EMBL/GenBank/DDBJ whole genome shotgun (WGS) entry which is preliminary data.</text>
</comment>
<feature type="transmembrane region" description="Helical" evidence="6">
    <location>
        <begin position="171"/>
        <end position="190"/>
    </location>
</feature>
<evidence type="ECO:0000256" key="6">
    <source>
        <dbReference type="SAM" id="Phobius"/>
    </source>
</evidence>
<feature type="transmembrane region" description="Helical" evidence="6">
    <location>
        <begin position="218"/>
        <end position="239"/>
    </location>
</feature>
<dbReference type="RefSeq" id="WP_380126020.1">
    <property type="nucleotide sequence ID" value="NZ_JBHSIU010000071.1"/>
</dbReference>